<name>A0ACB8IL99_CITSI</name>
<proteinExistence type="predicted"/>
<dbReference type="EMBL" id="CM039177">
    <property type="protein sequence ID" value="KAH9697146.1"/>
    <property type="molecule type" value="Genomic_DNA"/>
</dbReference>
<keyword evidence="2" id="KW-1185">Reference proteome</keyword>
<reference evidence="2" key="1">
    <citation type="journal article" date="2023" name="Hortic. Res.">
        <title>A chromosome-level phased genome enabling allele-level studies in sweet orange: a case study on citrus Huanglongbing tolerance.</title>
        <authorList>
            <person name="Wu B."/>
            <person name="Yu Q."/>
            <person name="Deng Z."/>
            <person name="Duan Y."/>
            <person name="Luo F."/>
            <person name="Gmitter F. Jr."/>
        </authorList>
    </citation>
    <scope>NUCLEOTIDE SEQUENCE [LARGE SCALE GENOMIC DNA]</scope>
    <source>
        <strain evidence="2">cv. Valencia</strain>
    </source>
</reference>
<sequence>MLKVSGVPPRLKLTTKITDEQNELLSEPFSAGDVKATLFKMHPDKSPGPDVQYQVARDEKEIGPIIPGRGLRQGDLLSPYLFILCVEGLSALIRKHELAGLLHGVKVARGAPVVSHLFLADDCFMFFKANQSEACLIKHILAAYGQGSGQLWGNNCNGGGGIRWMRWKFLCEPKTHRGIGFKILHDFNVAMLGKQVWKLLLNLKSLVGQIFKAHYFPHTSIAEAGLGYNPSFVWRSLMAAKHVVVRGSRIQIGSGQNCSIGSAPWLPNANNGFISTSLPEQITTAPVSSLMAHGQRRWDYDVVADLFNARDRSLIL</sequence>
<gene>
    <name evidence="1" type="ORF">KPL71_023493</name>
</gene>
<evidence type="ECO:0000313" key="1">
    <source>
        <dbReference type="EMBL" id="KAH9697146.1"/>
    </source>
</evidence>
<protein>
    <submittedName>
        <fullName evidence="1">Uncharacterized protein</fullName>
    </submittedName>
</protein>
<evidence type="ECO:0000313" key="2">
    <source>
        <dbReference type="Proteomes" id="UP000829398"/>
    </source>
</evidence>
<comment type="caution">
    <text evidence="1">The sequence shown here is derived from an EMBL/GenBank/DDBJ whole genome shotgun (WGS) entry which is preliminary data.</text>
</comment>
<dbReference type="Proteomes" id="UP000829398">
    <property type="component" value="Chromosome 8"/>
</dbReference>
<organism evidence="1 2">
    <name type="scientific">Citrus sinensis</name>
    <name type="common">Sweet orange</name>
    <name type="synonym">Citrus aurantium var. sinensis</name>
    <dbReference type="NCBI Taxonomy" id="2711"/>
    <lineage>
        <taxon>Eukaryota</taxon>
        <taxon>Viridiplantae</taxon>
        <taxon>Streptophyta</taxon>
        <taxon>Embryophyta</taxon>
        <taxon>Tracheophyta</taxon>
        <taxon>Spermatophyta</taxon>
        <taxon>Magnoliopsida</taxon>
        <taxon>eudicotyledons</taxon>
        <taxon>Gunneridae</taxon>
        <taxon>Pentapetalae</taxon>
        <taxon>rosids</taxon>
        <taxon>malvids</taxon>
        <taxon>Sapindales</taxon>
        <taxon>Rutaceae</taxon>
        <taxon>Aurantioideae</taxon>
        <taxon>Citrus</taxon>
    </lineage>
</organism>
<accession>A0ACB8IL99</accession>